<dbReference type="WBParaSite" id="GPUH_0000743401-mRNA-1">
    <property type="protein sequence ID" value="GPUH_0000743401-mRNA-1"/>
    <property type="gene ID" value="GPUH_0000743401"/>
</dbReference>
<dbReference type="AlphaFoldDB" id="A0A183DFD4"/>
<dbReference type="Proteomes" id="UP000271098">
    <property type="component" value="Unassembled WGS sequence"/>
</dbReference>
<reference evidence="1 2" key="2">
    <citation type="submission" date="2018-11" db="EMBL/GenBank/DDBJ databases">
        <authorList>
            <consortium name="Pathogen Informatics"/>
        </authorList>
    </citation>
    <scope>NUCLEOTIDE SEQUENCE [LARGE SCALE GENOMIC DNA]</scope>
</reference>
<keyword evidence="2" id="KW-1185">Reference proteome</keyword>
<evidence type="ECO:0000313" key="3">
    <source>
        <dbReference type="WBParaSite" id="GPUH_0000743401-mRNA-1"/>
    </source>
</evidence>
<gene>
    <name evidence="1" type="ORF">GPUH_LOCUS7428</name>
</gene>
<sequence>MAAYRHHPQQQHLTGFVQNVTLEPASWIASAPELCSSADPELRAADTRSSSISTPASRISAFESRFGLQAANGASLSAVPNVSSLGLPVRNFTLGRLTAADDARFLYFGESLPTAATVPSLAALYTHFNMTNDPRSDMSTGRDSCTVDSDLSIHLRSQQTRRKPRILFTQSQ</sequence>
<dbReference type="OrthoDB" id="3137333at2759"/>
<protein>
    <submittedName>
        <fullName evidence="1 3">Uncharacterized protein</fullName>
    </submittedName>
</protein>
<name>A0A183DFD4_9BILA</name>
<proteinExistence type="predicted"/>
<evidence type="ECO:0000313" key="2">
    <source>
        <dbReference type="Proteomes" id="UP000271098"/>
    </source>
</evidence>
<dbReference type="EMBL" id="UYRT01019213">
    <property type="protein sequence ID" value="VDK58303.1"/>
    <property type="molecule type" value="Genomic_DNA"/>
</dbReference>
<evidence type="ECO:0000313" key="1">
    <source>
        <dbReference type="EMBL" id="VDK58303.1"/>
    </source>
</evidence>
<organism evidence="3">
    <name type="scientific">Gongylonema pulchrum</name>
    <dbReference type="NCBI Taxonomy" id="637853"/>
    <lineage>
        <taxon>Eukaryota</taxon>
        <taxon>Metazoa</taxon>
        <taxon>Ecdysozoa</taxon>
        <taxon>Nematoda</taxon>
        <taxon>Chromadorea</taxon>
        <taxon>Rhabditida</taxon>
        <taxon>Spirurina</taxon>
        <taxon>Spiruromorpha</taxon>
        <taxon>Spiruroidea</taxon>
        <taxon>Gongylonematidae</taxon>
        <taxon>Gongylonema</taxon>
    </lineage>
</organism>
<reference evidence="3" key="1">
    <citation type="submission" date="2016-06" db="UniProtKB">
        <authorList>
            <consortium name="WormBaseParasite"/>
        </authorList>
    </citation>
    <scope>IDENTIFICATION</scope>
</reference>
<accession>A0A183DFD4</accession>